<dbReference type="AlphaFoldDB" id="A0A1J1JJE8"/>
<proteinExistence type="predicted"/>
<dbReference type="RefSeq" id="WP_254034390.1">
    <property type="nucleotide sequence ID" value="NZ_LR882950.1"/>
</dbReference>
<dbReference type="InterPro" id="IPR036291">
    <property type="entry name" value="NAD(P)-bd_dom_sf"/>
</dbReference>
<protein>
    <submittedName>
        <fullName evidence="2">Putative sugar dehydratase/epimerase yfnG</fullName>
    </submittedName>
</protein>
<reference evidence="2" key="1">
    <citation type="submission" date="2015-09" db="EMBL/GenBank/DDBJ databases">
        <authorList>
            <person name="Jackson K.R."/>
            <person name="Lunt B.L."/>
            <person name="Fisher J.N.B."/>
            <person name="Gardner A.V."/>
            <person name="Bailey M.E."/>
            <person name="Deus L.M."/>
            <person name="Earl A.S."/>
            <person name="Gibby P.D."/>
            <person name="Hartmann K.A."/>
            <person name="Liu J.E."/>
            <person name="Manci A.M."/>
            <person name="Nielsen D.A."/>
            <person name="Solomon M.B."/>
            <person name="Breakwell D.P."/>
            <person name="Burnett S.H."/>
            <person name="Grose J.H."/>
        </authorList>
    </citation>
    <scope>NUCLEOTIDE SEQUENCE</scope>
    <source>
        <strain evidence="2">7805</strain>
    </source>
</reference>
<feature type="domain" description="NAD(P)-binding" evidence="1">
    <location>
        <begin position="32"/>
        <end position="335"/>
    </location>
</feature>
<gene>
    <name evidence="2" type="primary">yfnG</name>
    <name evidence="2" type="ORF">PLAM_3145</name>
</gene>
<organism evidence="2">
    <name type="scientific">Planktothrix agardhii</name>
    <name type="common">Oscillatoria agardhii</name>
    <dbReference type="NCBI Taxonomy" id="1160"/>
    <lineage>
        <taxon>Bacteria</taxon>
        <taxon>Bacillati</taxon>
        <taxon>Cyanobacteriota</taxon>
        <taxon>Cyanophyceae</taxon>
        <taxon>Oscillatoriophycideae</taxon>
        <taxon>Oscillatoriales</taxon>
        <taxon>Microcoleaceae</taxon>
        <taxon>Planktothrix</taxon>
    </lineage>
</organism>
<dbReference type="EMBL" id="LO018304">
    <property type="protein sequence ID" value="CUM61111.1"/>
    <property type="molecule type" value="Genomic_DNA"/>
</dbReference>
<dbReference type="Pfam" id="PF16363">
    <property type="entry name" value="GDP_Man_Dehyd"/>
    <property type="match status" value="1"/>
</dbReference>
<evidence type="ECO:0000259" key="1">
    <source>
        <dbReference type="Pfam" id="PF16363"/>
    </source>
</evidence>
<dbReference type="Gene3D" id="3.90.25.10">
    <property type="entry name" value="UDP-galactose 4-epimerase, domain 1"/>
    <property type="match status" value="1"/>
</dbReference>
<sequence>MAAKAASDLSPCLKPGACVSLFGQFWRDRSVFVTGGTGLLGSWLVAELVQRGARVTALIRDGVPQSRLYTENWHNQINIVRGCIEDLPTLERAINEYEVDTVFHLAAQTIVGVANREPLATFEANIKGTWNLLEACRRVGGVSRIVVASSDKAYGDQDILPYDETTPLQGEHPYDVSKSCADLICRTYYVSYGLPVCITRCGNFYGGGDLNFNRIVPDTIRSALRDKPVTIRSDGSYIRDYFYVRDGVLAYLHLAEQMERKEIWGEAFNFSNELQITVLELVQKILALMDKKDLEPVILNQAKNEIKHQYLSAKKAREMLNWKPQYSLDECLQETIKWYQDFLRDRLN</sequence>
<accession>A0A1J1JJE8</accession>
<dbReference type="SUPFAM" id="SSF51735">
    <property type="entry name" value="NAD(P)-binding Rossmann-fold domains"/>
    <property type="match status" value="1"/>
</dbReference>
<dbReference type="PANTHER" id="PTHR43000">
    <property type="entry name" value="DTDP-D-GLUCOSE 4,6-DEHYDRATASE-RELATED"/>
    <property type="match status" value="1"/>
</dbReference>
<dbReference type="Gene3D" id="3.40.50.720">
    <property type="entry name" value="NAD(P)-binding Rossmann-like Domain"/>
    <property type="match status" value="1"/>
</dbReference>
<dbReference type="InterPro" id="IPR016040">
    <property type="entry name" value="NAD(P)-bd_dom"/>
</dbReference>
<name>A0A1J1JJE8_PLAAG</name>
<evidence type="ECO:0000313" key="2">
    <source>
        <dbReference type="EMBL" id="CUM61111.1"/>
    </source>
</evidence>